<dbReference type="Gene3D" id="3.90.1340.10">
    <property type="entry name" value="Phage tail collar domain"/>
    <property type="match status" value="1"/>
</dbReference>
<protein>
    <recommendedName>
        <fullName evidence="1">Phage tail collar domain-containing protein</fullName>
    </recommendedName>
</protein>
<reference evidence="2" key="1">
    <citation type="submission" date="2019-08" db="EMBL/GenBank/DDBJ databases">
        <authorList>
            <person name="Kucharzyk K."/>
            <person name="Murdoch R.W."/>
            <person name="Higgins S."/>
            <person name="Loffler F."/>
        </authorList>
    </citation>
    <scope>NUCLEOTIDE SEQUENCE</scope>
</reference>
<dbReference type="Pfam" id="PF07484">
    <property type="entry name" value="Collar"/>
    <property type="match status" value="1"/>
</dbReference>
<sequence>MNKFLSIIFFIAIICSASHSHSGAITDSEFSATTLASLNNVTAKSSGGNPVGTIIAWPVTQNPEDMENWLECNGQAVNQAAYPELYSIIGAHLPDLRGQFLRGQGGNSGKLGEVQNYGTYVPNATVIQNMNNLQLYSVSGAGVSPGAQYLCAYLKDGDWWANPTGREWTSDPSCNAILGGWGEANSARLIGSAPSLYGPNGSTSFTSTQTISTGVNETRPTNIAVRYLIRALP</sequence>
<feature type="domain" description="Phage tail collar" evidence="1">
    <location>
        <begin position="52"/>
        <end position="101"/>
    </location>
</feature>
<dbReference type="SUPFAM" id="SSF88874">
    <property type="entry name" value="Receptor-binding domain of short tail fibre protein gp12"/>
    <property type="match status" value="1"/>
</dbReference>
<dbReference type="InterPro" id="IPR011083">
    <property type="entry name" value="Phage_tail_collar_dom"/>
</dbReference>
<evidence type="ECO:0000313" key="2">
    <source>
        <dbReference type="EMBL" id="MPM09714.1"/>
    </source>
</evidence>
<name>A0A644X6D3_9ZZZZ</name>
<dbReference type="InterPro" id="IPR037053">
    <property type="entry name" value="Phage_tail_collar_dom_sf"/>
</dbReference>
<comment type="caution">
    <text evidence="2">The sequence shown here is derived from an EMBL/GenBank/DDBJ whole genome shotgun (WGS) entry which is preliminary data.</text>
</comment>
<organism evidence="2">
    <name type="scientific">bioreactor metagenome</name>
    <dbReference type="NCBI Taxonomy" id="1076179"/>
    <lineage>
        <taxon>unclassified sequences</taxon>
        <taxon>metagenomes</taxon>
        <taxon>ecological metagenomes</taxon>
    </lineage>
</organism>
<gene>
    <name evidence="2" type="ORF">SDC9_56036</name>
</gene>
<dbReference type="AlphaFoldDB" id="A0A644X6D3"/>
<evidence type="ECO:0000259" key="1">
    <source>
        <dbReference type="Pfam" id="PF07484"/>
    </source>
</evidence>
<accession>A0A644X6D3</accession>
<proteinExistence type="predicted"/>
<dbReference type="EMBL" id="VSSQ01001602">
    <property type="protein sequence ID" value="MPM09714.1"/>
    <property type="molecule type" value="Genomic_DNA"/>
</dbReference>